<accession>A0ACC1BEN8</accession>
<organism evidence="1 2">
    <name type="scientific">Pistacia atlantica</name>
    <dbReference type="NCBI Taxonomy" id="434234"/>
    <lineage>
        <taxon>Eukaryota</taxon>
        <taxon>Viridiplantae</taxon>
        <taxon>Streptophyta</taxon>
        <taxon>Embryophyta</taxon>
        <taxon>Tracheophyta</taxon>
        <taxon>Spermatophyta</taxon>
        <taxon>Magnoliopsida</taxon>
        <taxon>eudicotyledons</taxon>
        <taxon>Gunneridae</taxon>
        <taxon>Pentapetalae</taxon>
        <taxon>rosids</taxon>
        <taxon>malvids</taxon>
        <taxon>Sapindales</taxon>
        <taxon>Anacardiaceae</taxon>
        <taxon>Pistacia</taxon>
    </lineage>
</organism>
<comment type="caution">
    <text evidence="1">The sequence shown here is derived from an EMBL/GenBank/DDBJ whole genome shotgun (WGS) entry which is preliminary data.</text>
</comment>
<keyword evidence="2" id="KW-1185">Reference proteome</keyword>
<protein>
    <submittedName>
        <fullName evidence="1">Uncharacterized protein</fullName>
    </submittedName>
</protein>
<sequence>MKFSQTNASICRHDLENGKNRTRHHFCSSPRNLSPSSLYHYVLIIIDERN</sequence>
<dbReference type="Proteomes" id="UP001164250">
    <property type="component" value="Chromosome 5"/>
</dbReference>
<gene>
    <name evidence="1" type="ORF">Patl1_28832</name>
</gene>
<dbReference type="EMBL" id="CM047901">
    <property type="protein sequence ID" value="KAJ0097321.1"/>
    <property type="molecule type" value="Genomic_DNA"/>
</dbReference>
<reference evidence="2" key="1">
    <citation type="journal article" date="2023" name="G3 (Bethesda)">
        <title>Genome assembly and association tests identify interacting loci associated with vigor, precocity, and sex in interspecific pistachio rootstocks.</title>
        <authorList>
            <person name="Palmer W."/>
            <person name="Jacygrad E."/>
            <person name="Sagayaradj S."/>
            <person name="Cavanaugh K."/>
            <person name="Han R."/>
            <person name="Bertier L."/>
            <person name="Beede B."/>
            <person name="Kafkas S."/>
            <person name="Golino D."/>
            <person name="Preece J."/>
            <person name="Michelmore R."/>
        </authorList>
    </citation>
    <scope>NUCLEOTIDE SEQUENCE [LARGE SCALE GENOMIC DNA]</scope>
</reference>
<proteinExistence type="predicted"/>
<evidence type="ECO:0000313" key="1">
    <source>
        <dbReference type="EMBL" id="KAJ0097321.1"/>
    </source>
</evidence>
<name>A0ACC1BEN8_9ROSI</name>
<evidence type="ECO:0000313" key="2">
    <source>
        <dbReference type="Proteomes" id="UP001164250"/>
    </source>
</evidence>